<evidence type="ECO:0000313" key="2">
    <source>
        <dbReference type="Proteomes" id="UP000274668"/>
    </source>
</evidence>
<proteinExistence type="predicted"/>
<dbReference type="RefSeq" id="YP_009815721.1">
    <property type="nucleotide sequence ID" value="NC_048098.1"/>
</dbReference>
<evidence type="ECO:0000313" key="1">
    <source>
        <dbReference type="EMBL" id="AYN56850.1"/>
    </source>
</evidence>
<sequence length="62" mass="6714">MNTISRRELVKSIAATLEISLPEAASRVTFCTEELELEGTAYSQNAAAEIERCIAADLRAGK</sequence>
<reference evidence="1 2" key="1">
    <citation type="submission" date="2018-09" db="EMBL/GenBank/DDBJ databases">
        <authorList>
            <person name="Rimple P.A."/>
            <person name="Stoner T.H."/>
            <person name="Garlena R.A."/>
            <person name="Russell D.A."/>
            <person name="Pope W.H."/>
            <person name="Jacobs-Sera D."/>
            <person name="Hatfull G.F."/>
        </authorList>
    </citation>
    <scope>NUCLEOTIDE SEQUENCE [LARGE SCALE GENOMIC DNA]</scope>
</reference>
<protein>
    <submittedName>
        <fullName evidence="1">Uncharacterized protein</fullName>
    </submittedName>
</protein>
<gene>
    <name evidence="1" type="primary">35</name>
    <name evidence="1" type="ORF">PBI_ANDREW_35</name>
</gene>
<name>A0A3G2KD64_9CAUD</name>
<keyword evidence="2" id="KW-1185">Reference proteome</keyword>
<dbReference type="EMBL" id="MH834595">
    <property type="protein sequence ID" value="AYN56850.1"/>
    <property type="molecule type" value="Genomic_DNA"/>
</dbReference>
<dbReference type="Proteomes" id="UP000274668">
    <property type="component" value="Segment"/>
</dbReference>
<dbReference type="GeneID" id="55006949"/>
<dbReference type="KEGG" id="vg:55006949"/>
<organism evidence="1 2">
    <name type="scientific">Arthrobacter phage Andrew</name>
    <dbReference type="NCBI Taxonomy" id="2419946"/>
    <lineage>
        <taxon>Viruses</taxon>
        <taxon>Duplodnaviria</taxon>
        <taxon>Heunggongvirae</taxon>
        <taxon>Uroviricota</taxon>
        <taxon>Caudoviricetes</taxon>
        <taxon>Andrewvirus</taxon>
        <taxon>Andrewvirus andrew</taxon>
    </lineage>
</organism>
<accession>A0A3G2KD64</accession>